<gene>
    <name evidence="4" type="ORF">GA0071312_0945</name>
    <name evidence="3" type="ORF">HLUCCO17_09965</name>
</gene>
<evidence type="ECO:0000313" key="5">
    <source>
        <dbReference type="Proteomes" id="UP000050497"/>
    </source>
</evidence>
<evidence type="ECO:0000259" key="2">
    <source>
        <dbReference type="PROSITE" id="PS51781"/>
    </source>
</evidence>
<dbReference type="Proteomes" id="UP000050497">
    <property type="component" value="Unassembled WGS sequence"/>
</dbReference>
<feature type="chain" id="PRO_5006147697" evidence="1">
    <location>
        <begin position="33"/>
        <end position="203"/>
    </location>
</feature>
<name>A0A0P8A6E3_9HYPH</name>
<keyword evidence="6" id="KW-1185">Reference proteome</keyword>
<evidence type="ECO:0000313" key="6">
    <source>
        <dbReference type="Proteomes" id="UP000182800"/>
    </source>
</evidence>
<evidence type="ECO:0000256" key="1">
    <source>
        <dbReference type="SAM" id="SignalP"/>
    </source>
</evidence>
<dbReference type="Proteomes" id="UP000182800">
    <property type="component" value="Unassembled WGS sequence"/>
</dbReference>
<dbReference type="STRING" id="1653334.GA0071312_0945"/>
<keyword evidence="1" id="KW-0732">Signal</keyword>
<feature type="domain" description="SH3b" evidence="2">
    <location>
        <begin position="30"/>
        <end position="93"/>
    </location>
</feature>
<dbReference type="EMBL" id="LJSX01000013">
    <property type="protein sequence ID" value="KPQ10771.1"/>
    <property type="molecule type" value="Genomic_DNA"/>
</dbReference>
<protein>
    <submittedName>
        <fullName evidence="4">Uncharacterized conserved protein YraI</fullName>
    </submittedName>
</protein>
<proteinExistence type="predicted"/>
<evidence type="ECO:0000313" key="4">
    <source>
        <dbReference type="EMBL" id="SCC79524.1"/>
    </source>
</evidence>
<accession>A0A0P8A6E3</accession>
<dbReference type="AlphaFoldDB" id="A0A0P8A6E3"/>
<dbReference type="Gene3D" id="2.30.30.40">
    <property type="entry name" value="SH3 Domains"/>
    <property type="match status" value="1"/>
</dbReference>
<dbReference type="Gene3D" id="3.30.10.10">
    <property type="entry name" value="Trypsin Inhibitor V, subunit A"/>
    <property type="match status" value="1"/>
</dbReference>
<dbReference type="SMART" id="SM00287">
    <property type="entry name" value="SH3b"/>
    <property type="match status" value="1"/>
</dbReference>
<dbReference type="InterPro" id="IPR021719">
    <property type="entry name" value="Prot_inh_I78"/>
</dbReference>
<dbReference type="InterPro" id="IPR003646">
    <property type="entry name" value="SH3-like_bac-type"/>
</dbReference>
<feature type="signal peptide" evidence="1">
    <location>
        <begin position="1"/>
        <end position="32"/>
    </location>
</feature>
<sequence>MTIITLDIGKRLASVALVAALFILIGAGAAMAASASASVDLNMRSGPGTQYRVVATIPRGGRVEVLGCSRGWCDVIWRGRRGYASGRYLSRGVAPRSGGSFEIIIPFPGIEVRPAPPPRYRPAPPHRDWRDDRRHRAECTDRRLRRFLGERATRNTVARAQDRSRARIVRVVRPDEFITRDMRRDRLTIEVNRRNRIVDLRCY</sequence>
<reference evidence="3 5" key="1">
    <citation type="submission" date="2015-09" db="EMBL/GenBank/DDBJ databases">
        <title>Identification and resolution of microdiversity through metagenomic sequencing of parallel consortia.</title>
        <authorList>
            <person name="Nelson W.C."/>
            <person name="Romine M.F."/>
            <person name="Lindemann S.R."/>
        </authorList>
    </citation>
    <scope>NUCLEOTIDE SEQUENCE [LARGE SCALE GENOMIC DNA]</scope>
    <source>
        <strain evidence="3">HL-109</strain>
    </source>
</reference>
<evidence type="ECO:0000313" key="3">
    <source>
        <dbReference type="EMBL" id="KPQ10771.1"/>
    </source>
</evidence>
<dbReference type="EMBL" id="FMBM01000001">
    <property type="protein sequence ID" value="SCC79524.1"/>
    <property type="molecule type" value="Genomic_DNA"/>
</dbReference>
<dbReference type="PROSITE" id="PS51781">
    <property type="entry name" value="SH3B"/>
    <property type="match status" value="1"/>
</dbReference>
<organism evidence="3 5">
    <name type="scientific">Saliniramus fredricksonii</name>
    <dbReference type="NCBI Taxonomy" id="1653334"/>
    <lineage>
        <taxon>Bacteria</taxon>
        <taxon>Pseudomonadati</taxon>
        <taxon>Pseudomonadota</taxon>
        <taxon>Alphaproteobacteria</taxon>
        <taxon>Hyphomicrobiales</taxon>
        <taxon>Salinarimonadaceae</taxon>
        <taxon>Saliniramus</taxon>
    </lineage>
</organism>
<reference evidence="4 6" key="2">
    <citation type="submission" date="2016-08" db="EMBL/GenBank/DDBJ databases">
        <authorList>
            <person name="Varghese N."/>
            <person name="Submissions Spin"/>
        </authorList>
    </citation>
    <scope>NUCLEOTIDE SEQUENCE [LARGE SCALE GENOMIC DNA]</scope>
    <source>
        <strain evidence="4 6">HL-109</strain>
    </source>
</reference>
<dbReference type="Pfam" id="PF08239">
    <property type="entry name" value="SH3_3"/>
    <property type="match status" value="1"/>
</dbReference>
<comment type="caution">
    <text evidence="3">The sequence shown here is derived from an EMBL/GenBank/DDBJ whole genome shotgun (WGS) entry which is preliminary data.</text>
</comment>
<dbReference type="Pfam" id="PF11720">
    <property type="entry name" value="Inhibitor_I78"/>
    <property type="match status" value="1"/>
</dbReference>